<evidence type="ECO:0000313" key="5">
    <source>
        <dbReference type="Proteomes" id="UP000275027"/>
    </source>
</evidence>
<name>A0A497U2Y1_9FLAO</name>
<dbReference type="Proteomes" id="UP000233767">
    <property type="component" value="Unassembled WGS sequence"/>
</dbReference>
<protein>
    <recommendedName>
        <fullName evidence="6">LPXTG-motif cell wall-anchored protein</fullName>
    </recommendedName>
</protein>
<dbReference type="EMBL" id="RCCB01000012">
    <property type="protein sequence ID" value="RLJ24177.1"/>
    <property type="molecule type" value="Genomic_DNA"/>
</dbReference>
<dbReference type="AlphaFoldDB" id="A0A497U2Y1"/>
<keyword evidence="1" id="KW-0472">Membrane</keyword>
<evidence type="ECO:0000256" key="1">
    <source>
        <dbReference type="SAM" id="Phobius"/>
    </source>
</evidence>
<comment type="caution">
    <text evidence="3">The sequence shown here is derived from an EMBL/GenBank/DDBJ whole genome shotgun (WGS) entry which is preliminary data.</text>
</comment>
<reference evidence="3 5" key="2">
    <citation type="submission" date="2018-10" db="EMBL/GenBank/DDBJ databases">
        <title>Genomic Encyclopedia of Archaeal and Bacterial Type Strains, Phase II (KMG-II): from individual species to whole genera.</title>
        <authorList>
            <person name="Goeker M."/>
        </authorList>
    </citation>
    <scope>NUCLEOTIDE SEQUENCE [LARGE SCALE GENOMIC DNA]</scope>
    <source>
        <strain evidence="3 5">DSM 21886</strain>
    </source>
</reference>
<evidence type="ECO:0000313" key="3">
    <source>
        <dbReference type="EMBL" id="RLJ24177.1"/>
    </source>
</evidence>
<evidence type="ECO:0000313" key="4">
    <source>
        <dbReference type="Proteomes" id="UP000233767"/>
    </source>
</evidence>
<feature type="transmembrane region" description="Helical" evidence="1">
    <location>
        <begin position="6"/>
        <end position="23"/>
    </location>
</feature>
<keyword evidence="1" id="KW-0812">Transmembrane</keyword>
<sequence>MEINWITIGIVVLIGLILIVFLIKRNLKDQKKVEKFFNEEYKAKPEDESEVNDNDR</sequence>
<proteinExistence type="predicted"/>
<keyword evidence="1" id="KW-1133">Transmembrane helix</keyword>
<accession>A0A497U2Y1</accession>
<reference evidence="2 4" key="1">
    <citation type="submission" date="2017-12" db="EMBL/GenBank/DDBJ databases">
        <title>Genomic Encyclopedia of Type Strains, Phase III (KMG-III): the genomes of soil and plant-associated and newly described type strains.</title>
        <authorList>
            <person name="Whitman W."/>
        </authorList>
    </citation>
    <scope>NUCLEOTIDE SEQUENCE [LARGE SCALE GENOMIC DNA]</scope>
    <source>
        <strain evidence="2 4">IP-10</strain>
    </source>
</reference>
<evidence type="ECO:0008006" key="6">
    <source>
        <dbReference type="Google" id="ProtNLM"/>
    </source>
</evidence>
<organism evidence="3 5">
    <name type="scientific">Flavobacterium lindanitolerans</name>
    <dbReference type="NCBI Taxonomy" id="428988"/>
    <lineage>
        <taxon>Bacteria</taxon>
        <taxon>Pseudomonadati</taxon>
        <taxon>Bacteroidota</taxon>
        <taxon>Flavobacteriia</taxon>
        <taxon>Flavobacteriales</taxon>
        <taxon>Flavobacteriaceae</taxon>
        <taxon>Flavobacterium</taxon>
    </lineage>
</organism>
<evidence type="ECO:0000313" key="2">
    <source>
        <dbReference type="EMBL" id="PKW29837.1"/>
    </source>
</evidence>
<dbReference type="EMBL" id="PJND01000007">
    <property type="protein sequence ID" value="PKW29837.1"/>
    <property type="molecule type" value="Genomic_DNA"/>
</dbReference>
<keyword evidence="4" id="KW-1185">Reference proteome</keyword>
<gene>
    <name evidence="2" type="ORF">B0G92_1482</name>
    <name evidence="3" type="ORF">CLV50_2054</name>
</gene>
<dbReference type="RefSeq" id="WP_180326413.1">
    <property type="nucleotide sequence ID" value="NZ_PJND01000007.1"/>
</dbReference>
<dbReference type="Proteomes" id="UP000275027">
    <property type="component" value="Unassembled WGS sequence"/>
</dbReference>